<evidence type="ECO:0000256" key="1">
    <source>
        <dbReference type="ARBA" id="ARBA00022969"/>
    </source>
</evidence>
<evidence type="ECO:0000313" key="5">
    <source>
        <dbReference type="Proteomes" id="UP001342826"/>
    </source>
</evidence>
<protein>
    <submittedName>
        <fullName evidence="4">Spore coat protein</fullName>
    </submittedName>
</protein>
<evidence type="ECO:0000313" key="4">
    <source>
        <dbReference type="EMBL" id="MED4399925.1"/>
    </source>
</evidence>
<dbReference type="Gene3D" id="1.20.1260.10">
    <property type="match status" value="1"/>
</dbReference>
<comment type="similarity">
    <text evidence="3">Belongs to the CotF family.</text>
</comment>
<name>A0ABU6NSQ5_9BACI</name>
<keyword evidence="4" id="KW-0946">Virion</keyword>
<dbReference type="EMBL" id="JARTFS010000001">
    <property type="protein sequence ID" value="MED4399925.1"/>
    <property type="molecule type" value="Genomic_DNA"/>
</dbReference>
<dbReference type="InterPro" id="IPR012347">
    <property type="entry name" value="Ferritin-like"/>
</dbReference>
<dbReference type="Pfam" id="PF07875">
    <property type="entry name" value="Coat_F"/>
    <property type="match status" value="1"/>
</dbReference>
<keyword evidence="5" id="KW-1185">Reference proteome</keyword>
<evidence type="ECO:0000256" key="2">
    <source>
        <dbReference type="ARBA" id="ARBA00024325"/>
    </source>
</evidence>
<evidence type="ECO:0000256" key="3">
    <source>
        <dbReference type="ARBA" id="ARBA00024344"/>
    </source>
</evidence>
<keyword evidence="1" id="KW-0749">Sporulation</keyword>
<dbReference type="InterPro" id="IPR012851">
    <property type="entry name" value="Spore_coat_CotF-like"/>
</dbReference>
<accession>A0ABU6NSQ5</accession>
<proteinExistence type="inferred from homology"/>
<dbReference type="PANTHER" id="PTHR39183:SF1">
    <property type="entry name" value="SPORE COAT PROTEIN F-LIKE PROTEIN YHCQ"/>
    <property type="match status" value="1"/>
</dbReference>
<sequence length="210" mass="23724">MINQQGQQVHENMQTGTIPQQLNHGGHEFFDLSEVLSSAISAMNQYTLVKDHIKDQELRNILDRQLAFMQQEYNTTLESFKTGSKPSVSTKTYNMKEDNDFIYGLKPSQPKKPVQSASELGDQCISFLMLNTVKSAAPMKARAALECTNPVVRRVLADSVPNCIEMAYEISLYQNKHHYYQVPQLKQEDMQQLLNSFAPAQGIQGGNITH</sequence>
<gene>
    <name evidence="4" type="ORF">P9271_00935</name>
</gene>
<keyword evidence="4" id="KW-0167">Capsid protein</keyword>
<dbReference type="RefSeq" id="WP_327997926.1">
    <property type="nucleotide sequence ID" value="NZ_JARTFS010000001.1"/>
</dbReference>
<comment type="subcellular location">
    <subcellularLocation>
        <location evidence="2">Spore coat</location>
    </subcellularLocation>
</comment>
<comment type="caution">
    <text evidence="4">The sequence shown here is derived from an EMBL/GenBank/DDBJ whole genome shotgun (WGS) entry which is preliminary data.</text>
</comment>
<reference evidence="4 5" key="1">
    <citation type="submission" date="2023-03" db="EMBL/GenBank/DDBJ databases">
        <title>Bacillus Genome Sequencing.</title>
        <authorList>
            <person name="Dunlap C."/>
        </authorList>
    </citation>
    <scope>NUCLEOTIDE SEQUENCE [LARGE SCALE GENOMIC DNA]</scope>
    <source>
        <strain evidence="4 5">NRS-1717</strain>
    </source>
</reference>
<organism evidence="4 5">
    <name type="scientific">Metabacillus fastidiosus</name>
    <dbReference type="NCBI Taxonomy" id="1458"/>
    <lineage>
        <taxon>Bacteria</taxon>
        <taxon>Bacillati</taxon>
        <taxon>Bacillota</taxon>
        <taxon>Bacilli</taxon>
        <taxon>Bacillales</taxon>
        <taxon>Bacillaceae</taxon>
        <taxon>Metabacillus</taxon>
    </lineage>
</organism>
<dbReference type="PANTHER" id="PTHR39183">
    <property type="entry name" value="SPORE COAT PROTEIN F-LIKE PROTEIN YHCQ"/>
    <property type="match status" value="1"/>
</dbReference>
<dbReference type="Proteomes" id="UP001342826">
    <property type="component" value="Unassembled WGS sequence"/>
</dbReference>